<evidence type="ECO:0000313" key="3">
    <source>
        <dbReference type="Proteomes" id="UP001330749"/>
    </source>
</evidence>
<keyword evidence="1" id="KW-0812">Transmembrane</keyword>
<protein>
    <submittedName>
        <fullName evidence="2">Uncharacterized protein</fullName>
    </submittedName>
</protein>
<reference evidence="2 3" key="1">
    <citation type="submission" date="2023-03" db="EMBL/GenBank/DDBJ databases">
        <title>Bacillus Genome Sequencing.</title>
        <authorList>
            <person name="Dunlap C."/>
        </authorList>
    </citation>
    <scope>NUCLEOTIDE SEQUENCE [LARGE SCALE GENOMIC DNA]</scope>
    <source>
        <strain evidence="2 3">B-14544</strain>
    </source>
</reference>
<accession>A0ABU6N8G9</accession>
<feature type="transmembrane region" description="Helical" evidence="1">
    <location>
        <begin position="5"/>
        <end position="25"/>
    </location>
</feature>
<name>A0ABU6N8G9_9BACI</name>
<evidence type="ECO:0000256" key="1">
    <source>
        <dbReference type="SAM" id="Phobius"/>
    </source>
</evidence>
<comment type="caution">
    <text evidence="2">The sequence shown here is derived from an EMBL/GenBank/DDBJ whole genome shotgun (WGS) entry which is preliminary data.</text>
</comment>
<gene>
    <name evidence="2" type="ORF">P4447_08600</name>
</gene>
<dbReference type="EMBL" id="JARMQG010000092">
    <property type="protein sequence ID" value="MED3562515.1"/>
    <property type="molecule type" value="Genomic_DNA"/>
</dbReference>
<keyword evidence="3" id="KW-1185">Reference proteome</keyword>
<keyword evidence="1" id="KW-1133">Transmembrane helix</keyword>
<keyword evidence="1" id="KW-0472">Membrane</keyword>
<dbReference type="Proteomes" id="UP001330749">
    <property type="component" value="Unassembled WGS sequence"/>
</dbReference>
<evidence type="ECO:0000313" key="2">
    <source>
        <dbReference type="EMBL" id="MED3562515.1"/>
    </source>
</evidence>
<sequence length="72" mass="8232">MNKTILKGILSVLIGVIVFGILFLWQKDMGLMANFFFSITAGILGYIVISPLIMSNEERKNFESKFDKWLDD</sequence>
<feature type="transmembrane region" description="Helical" evidence="1">
    <location>
        <begin position="31"/>
        <end position="54"/>
    </location>
</feature>
<dbReference type="RefSeq" id="WP_327967449.1">
    <property type="nucleotide sequence ID" value="NZ_JARMQG010000092.1"/>
</dbReference>
<organism evidence="2 3">
    <name type="scientific">Bacillus xiapuensis</name>
    <dbReference type="NCBI Taxonomy" id="2014075"/>
    <lineage>
        <taxon>Bacteria</taxon>
        <taxon>Bacillati</taxon>
        <taxon>Bacillota</taxon>
        <taxon>Bacilli</taxon>
        <taxon>Bacillales</taxon>
        <taxon>Bacillaceae</taxon>
        <taxon>Bacillus</taxon>
    </lineage>
</organism>
<proteinExistence type="predicted"/>